<comment type="caution">
    <text evidence="3">The sequence shown here is derived from an EMBL/GenBank/DDBJ whole genome shotgun (WGS) entry which is preliminary data.</text>
</comment>
<keyword evidence="1 3" id="KW-0238">DNA-binding</keyword>
<dbReference type="GO" id="GO:0003677">
    <property type="term" value="F:DNA binding"/>
    <property type="evidence" value="ECO:0007669"/>
    <property type="project" value="UniProtKB-KW"/>
</dbReference>
<keyword evidence="4" id="KW-1185">Reference proteome</keyword>
<dbReference type="InterPro" id="IPR039052">
    <property type="entry name" value="Antitox_PemI-like"/>
</dbReference>
<dbReference type="Pfam" id="PF04014">
    <property type="entry name" value="MazE_antitoxin"/>
    <property type="match status" value="1"/>
</dbReference>
<dbReference type="InterPro" id="IPR007159">
    <property type="entry name" value="SpoVT-AbrB_dom"/>
</dbReference>
<evidence type="ECO:0000256" key="1">
    <source>
        <dbReference type="PROSITE-ProRule" id="PRU01076"/>
    </source>
</evidence>
<dbReference type="InterPro" id="IPR037914">
    <property type="entry name" value="SpoVT-AbrB_sf"/>
</dbReference>
<evidence type="ECO:0000313" key="4">
    <source>
        <dbReference type="Proteomes" id="UP001589920"/>
    </source>
</evidence>
<dbReference type="PANTHER" id="PTHR40516">
    <property type="entry name" value="ANTITOXIN CHPS-RELATED"/>
    <property type="match status" value="1"/>
</dbReference>
<dbReference type="PANTHER" id="PTHR40516:SF1">
    <property type="entry name" value="ANTITOXIN CHPS-RELATED"/>
    <property type="match status" value="1"/>
</dbReference>
<dbReference type="SMART" id="SM00966">
    <property type="entry name" value="SpoVT_AbrB"/>
    <property type="match status" value="1"/>
</dbReference>
<feature type="domain" description="SpoVT-AbrB" evidence="2">
    <location>
        <begin position="3"/>
        <end position="48"/>
    </location>
</feature>
<protein>
    <submittedName>
        <fullName evidence="3">AbrB/MazE/SpoVT family DNA-binding domain-containing protein</fullName>
    </submittedName>
</protein>
<proteinExistence type="predicted"/>
<evidence type="ECO:0000259" key="2">
    <source>
        <dbReference type="PROSITE" id="PS51740"/>
    </source>
</evidence>
<dbReference type="RefSeq" id="WP_394318169.1">
    <property type="nucleotide sequence ID" value="NZ_JBHMQU010000010.1"/>
</dbReference>
<dbReference type="Gene3D" id="2.10.260.10">
    <property type="match status" value="1"/>
</dbReference>
<dbReference type="PROSITE" id="PS51740">
    <property type="entry name" value="SPOVT_ABRB"/>
    <property type="match status" value="1"/>
</dbReference>
<dbReference type="Proteomes" id="UP001589920">
    <property type="component" value="Unassembled WGS sequence"/>
</dbReference>
<organism evidence="3 4">
    <name type="scientific">Paracoccus panacisoli</name>
    <dbReference type="NCBI Taxonomy" id="1510163"/>
    <lineage>
        <taxon>Bacteria</taxon>
        <taxon>Pseudomonadati</taxon>
        <taxon>Pseudomonadota</taxon>
        <taxon>Alphaproteobacteria</taxon>
        <taxon>Rhodobacterales</taxon>
        <taxon>Paracoccaceae</taxon>
        <taxon>Paracoccus</taxon>
    </lineage>
</organism>
<evidence type="ECO:0000313" key="3">
    <source>
        <dbReference type="EMBL" id="MFC0811003.1"/>
    </source>
</evidence>
<name>A0ABV6T4V1_9RHOB</name>
<gene>
    <name evidence="3" type="ORF">ACFHYO_02610</name>
</gene>
<reference evidence="3 4" key="1">
    <citation type="submission" date="2024-09" db="EMBL/GenBank/DDBJ databases">
        <authorList>
            <person name="Sun Q."/>
            <person name="Mori K."/>
        </authorList>
    </citation>
    <scope>NUCLEOTIDE SEQUENCE [LARGE SCALE GENOMIC DNA]</scope>
    <source>
        <strain evidence="3 4">KCTC 42086</strain>
    </source>
</reference>
<dbReference type="EMBL" id="JBHMQU010000010">
    <property type="protein sequence ID" value="MFC0811003.1"/>
    <property type="molecule type" value="Genomic_DNA"/>
</dbReference>
<sequence>MNVTVKKWGNSAALRIPAALLDAAGLAVDQPVSLHEENGRLIIEAIRPETYDLEQLLAGITSDNRHEGVEFGAAVGREAF</sequence>
<accession>A0ABV6T4V1</accession>
<dbReference type="SUPFAM" id="SSF89447">
    <property type="entry name" value="AbrB/MazE/MraZ-like"/>
    <property type="match status" value="1"/>
</dbReference>